<keyword evidence="1" id="KW-0175">Coiled coil</keyword>
<name>A0A078B9T8_STYLE</name>
<evidence type="ECO:0000313" key="3">
    <source>
        <dbReference type="Proteomes" id="UP000039865"/>
    </source>
</evidence>
<organism evidence="2 3">
    <name type="scientific">Stylonychia lemnae</name>
    <name type="common">Ciliate</name>
    <dbReference type="NCBI Taxonomy" id="5949"/>
    <lineage>
        <taxon>Eukaryota</taxon>
        <taxon>Sar</taxon>
        <taxon>Alveolata</taxon>
        <taxon>Ciliophora</taxon>
        <taxon>Intramacronucleata</taxon>
        <taxon>Spirotrichea</taxon>
        <taxon>Stichotrichia</taxon>
        <taxon>Sporadotrichida</taxon>
        <taxon>Oxytrichidae</taxon>
        <taxon>Stylonychinae</taxon>
        <taxon>Stylonychia</taxon>
    </lineage>
</organism>
<accession>A0A078B9T8</accession>
<keyword evidence="3" id="KW-1185">Reference proteome</keyword>
<sequence length="441" mass="51446">MKGRYQLKIREDLPSPIKISQFANEPIAFHLHKKGDIFKKFDGANPPSIQESINLRKEVEKIKEKIKREKLHDEMKKLAKSVVMIEDESVYENEVPKWKKMLKEIKSNRIQSRNREVTSTISQDISTGKLPLLKSRVDLSQSYPEGHLPGLKQKDTIRIGRKNKPNLRIERTDLSVDNFNSNILIQSVESDERNKTIDQINIPEIKASAADFQDQQFTLIRDQSKRQNKNLESKVMMTLFDRSRGSSMQRSPVIDKGEKKFNYDLNQSRNTNSSKSLHQGNDQIKKYQTIDSNPRSSIQSSFKKLILQRFGTNIEQPSEWELQKQKIRSSLLKLQKSCQETCDDTQKNLDKIDKGLSKESLIKENMEFTVSTLQEFDNIEPKGLDIIFEYKVGDKNFQQDEAKKAVKDYRYRNFESKNKIIQRLEFEASSKQRKLAKKIKI</sequence>
<feature type="coiled-coil region" evidence="1">
    <location>
        <begin position="49"/>
        <end position="88"/>
    </location>
</feature>
<evidence type="ECO:0000256" key="1">
    <source>
        <dbReference type="SAM" id="Coils"/>
    </source>
</evidence>
<evidence type="ECO:0000313" key="2">
    <source>
        <dbReference type="EMBL" id="CDW90318.1"/>
    </source>
</evidence>
<dbReference type="EMBL" id="CCKQ01018362">
    <property type="protein sequence ID" value="CDW90318.1"/>
    <property type="molecule type" value="Genomic_DNA"/>
</dbReference>
<dbReference type="Proteomes" id="UP000039865">
    <property type="component" value="Unassembled WGS sequence"/>
</dbReference>
<protein>
    <submittedName>
        <fullName evidence="2">Uncharacterized protein</fullName>
    </submittedName>
</protein>
<dbReference type="AlphaFoldDB" id="A0A078B9T8"/>
<reference evidence="2 3" key="1">
    <citation type="submission" date="2014-06" db="EMBL/GenBank/DDBJ databases">
        <authorList>
            <person name="Swart Estienne"/>
        </authorList>
    </citation>
    <scope>NUCLEOTIDE SEQUENCE [LARGE SCALE GENOMIC DNA]</scope>
    <source>
        <strain evidence="2 3">130c</strain>
    </source>
</reference>
<dbReference type="InParanoid" id="A0A078B9T8"/>
<proteinExistence type="predicted"/>
<gene>
    <name evidence="2" type="primary">Contig11537.g12342</name>
    <name evidence="2" type="ORF">STYLEM_19460</name>
</gene>